<feature type="active site" description="Proton donor" evidence="5">
    <location>
        <position position="495"/>
    </location>
</feature>
<dbReference type="InterPro" id="IPR008928">
    <property type="entry name" value="6-hairpin_glycosidase_sf"/>
</dbReference>
<evidence type="ECO:0000256" key="3">
    <source>
        <dbReference type="ARBA" id="ARBA00022679"/>
    </source>
</evidence>
<dbReference type="Pfam" id="PF03633">
    <property type="entry name" value="Glyco_hydro_65C"/>
    <property type="match status" value="1"/>
</dbReference>
<dbReference type="PIRSF" id="PIRSF036289">
    <property type="entry name" value="Glycosyl_hydrolase_malt_phosph"/>
    <property type="match status" value="1"/>
</dbReference>
<name>A0A368VX90_9ACTN</name>
<evidence type="ECO:0000256" key="1">
    <source>
        <dbReference type="ARBA" id="ARBA00006768"/>
    </source>
</evidence>
<comment type="caution">
    <text evidence="10">The sequence shown here is derived from an EMBL/GenBank/DDBJ whole genome shotgun (WGS) entry which is preliminary data.</text>
</comment>
<comment type="similarity">
    <text evidence="1">Belongs to the glycosyl hydrolase 65 family.</text>
</comment>
<dbReference type="RefSeq" id="WP_114451778.1">
    <property type="nucleotide sequence ID" value="NZ_QPJC01000002.1"/>
</dbReference>
<evidence type="ECO:0000259" key="8">
    <source>
        <dbReference type="Pfam" id="PF03633"/>
    </source>
</evidence>
<proteinExistence type="inferred from homology"/>
<evidence type="ECO:0000256" key="5">
    <source>
        <dbReference type="PIRSR" id="PIRSR036289-50"/>
    </source>
</evidence>
<evidence type="ECO:0000256" key="6">
    <source>
        <dbReference type="PIRSR" id="PIRSR036289-51"/>
    </source>
</evidence>
<dbReference type="InterPro" id="IPR005194">
    <property type="entry name" value="Glyco_hydro_65_C"/>
</dbReference>
<organism evidence="10 11">
    <name type="scientific">Halopolyspora algeriensis</name>
    <dbReference type="NCBI Taxonomy" id="1500506"/>
    <lineage>
        <taxon>Bacteria</taxon>
        <taxon>Bacillati</taxon>
        <taxon>Actinomycetota</taxon>
        <taxon>Actinomycetes</taxon>
        <taxon>Actinomycetes incertae sedis</taxon>
        <taxon>Halopolyspora</taxon>
    </lineage>
</organism>
<dbReference type="InterPro" id="IPR005195">
    <property type="entry name" value="Glyco_hydro_65_M"/>
</dbReference>
<keyword evidence="4" id="KW-0378">Hydrolase</keyword>
<keyword evidence="4" id="KW-0326">Glycosidase</keyword>
<accession>A0A368VX90</accession>
<feature type="domain" description="Glycoside hydrolase family 65 N-terminal" evidence="9">
    <location>
        <begin position="11"/>
        <end position="265"/>
    </location>
</feature>
<dbReference type="Gene3D" id="2.60.420.10">
    <property type="entry name" value="Maltose phosphorylase, domain 3"/>
    <property type="match status" value="1"/>
</dbReference>
<dbReference type="GO" id="GO:0004553">
    <property type="term" value="F:hydrolase activity, hydrolyzing O-glycosyl compounds"/>
    <property type="evidence" value="ECO:0007669"/>
    <property type="project" value="TreeGrafter"/>
</dbReference>
<feature type="domain" description="Glycoside hydrolase family 65 central catalytic" evidence="7">
    <location>
        <begin position="319"/>
        <end position="715"/>
    </location>
</feature>
<dbReference type="Pfam" id="PF03636">
    <property type="entry name" value="Glyco_hydro_65N"/>
    <property type="match status" value="1"/>
</dbReference>
<dbReference type="SUPFAM" id="SSF74650">
    <property type="entry name" value="Galactose mutarotase-like"/>
    <property type="match status" value="1"/>
</dbReference>
<dbReference type="Pfam" id="PF03632">
    <property type="entry name" value="Glyco_hydro_65m"/>
    <property type="match status" value="1"/>
</dbReference>
<dbReference type="Proteomes" id="UP000253495">
    <property type="component" value="Unassembled WGS sequence"/>
</dbReference>
<dbReference type="AlphaFoldDB" id="A0A368VX90"/>
<dbReference type="PANTHER" id="PTHR11051">
    <property type="entry name" value="GLYCOSYL HYDROLASE-RELATED"/>
    <property type="match status" value="1"/>
</dbReference>
<dbReference type="SUPFAM" id="SSF48208">
    <property type="entry name" value="Six-hairpin glycosidases"/>
    <property type="match status" value="1"/>
</dbReference>
<evidence type="ECO:0000313" key="11">
    <source>
        <dbReference type="Proteomes" id="UP000253495"/>
    </source>
</evidence>
<dbReference type="GO" id="GO:0016757">
    <property type="term" value="F:glycosyltransferase activity"/>
    <property type="evidence" value="ECO:0007669"/>
    <property type="project" value="UniProtKB-KW"/>
</dbReference>
<keyword evidence="11" id="KW-1185">Reference proteome</keyword>
<protein>
    <submittedName>
        <fullName evidence="10">Trehalose 6-phosphate phosphatase</fullName>
    </submittedName>
</protein>
<dbReference type="Gene3D" id="1.50.10.10">
    <property type="match status" value="1"/>
</dbReference>
<reference evidence="10 11" key="1">
    <citation type="submission" date="2018-07" db="EMBL/GenBank/DDBJ databases">
        <title>Genomic Encyclopedia of Type Strains, Phase III (KMG-III): the genomes of soil and plant-associated and newly described type strains.</title>
        <authorList>
            <person name="Whitman W."/>
        </authorList>
    </citation>
    <scope>NUCLEOTIDE SEQUENCE [LARGE SCALE GENOMIC DNA]</scope>
    <source>
        <strain evidence="10 11">CECT 8575</strain>
    </source>
</reference>
<evidence type="ECO:0000259" key="7">
    <source>
        <dbReference type="Pfam" id="PF03632"/>
    </source>
</evidence>
<dbReference type="InterPro" id="IPR011013">
    <property type="entry name" value="Gal_mutarotase_sf_dom"/>
</dbReference>
<evidence type="ECO:0000256" key="4">
    <source>
        <dbReference type="ARBA" id="ARBA00023295"/>
    </source>
</evidence>
<evidence type="ECO:0000256" key="2">
    <source>
        <dbReference type="ARBA" id="ARBA00022676"/>
    </source>
</evidence>
<dbReference type="GO" id="GO:0005975">
    <property type="term" value="P:carbohydrate metabolic process"/>
    <property type="evidence" value="ECO:0007669"/>
    <property type="project" value="InterPro"/>
</dbReference>
<dbReference type="Gene3D" id="2.70.98.40">
    <property type="entry name" value="Glycoside hydrolase, family 65, N-terminal domain"/>
    <property type="match status" value="1"/>
</dbReference>
<evidence type="ECO:0000313" key="10">
    <source>
        <dbReference type="EMBL" id="RCW45927.1"/>
    </source>
</evidence>
<dbReference type="InterPro" id="IPR012341">
    <property type="entry name" value="6hp_glycosidase-like_sf"/>
</dbReference>
<sequence length="806" mass="91167">MTTEPRNLRFDDFVPGDEGRREALCTLGNGYFATRGAAPESRADDVHYPGTYVAGCYNRLTACVAGREVENESLVNMPNWLPLTFRAEDAEWFDLTNVTIVGYQQELDLKRGVLLREIRFRDGAGRTTRLTQRRFVSMDSPHVAGLETTLHPENWSGNITFRAGLDGGVTNSGVVRYSALGGQHLTDHVTREDAPDVILLHAQTSQSRIRVAQAARTRMWLNESPATPERAVHRREATIAHDITTRVERGEEVRVEKIVSLYTSRDVAITEPAAEAVDSAHNSPAFGELLEDHTRAWDRLRSRFHFSPSTSEPTQQAIRLHSFHLLQTISEHTVDIDAGVPARGLHGEAYRGHVFWDELFVLPTITLRLPRVARAMLLYRYRRLARARESARACGHRGAMFPWQSGSNGREESQRIHLNPRSGRWIPDATHLQRHIGTAIAHNVWHYCEVSGDGDFLENYGAEIILDVARFFSSIAQYDPIRERYVVRHVVGPDEYHTGYPGREQLGIDNNAYTNVMTAWLCSTAVRTLAALSPQRRAELITALDIRDEEIDRWKHLSRRMFVPFHEGSIISQFEGYEQLAELDWEEHRTRYGDVQRLDRILESAGDDPNRYKISKQADVLMLFYLFSAEELGEILGGLGYMLTPEVIPDNIDYYLRRTSHGSTLSAVVHSWVLARAHRERAVDFFERTLASDLNNTQHGTTPEGIHLAAMVGSMDLLQRCFAGIEPRGGVLHINPFWPTELGTLELTIRYRQQPVTIRIDDHSVTVSALPALQDRTVLIRCGRRSARLASGATATFPLDNGRPRP</sequence>
<dbReference type="EMBL" id="QPJC01000002">
    <property type="protein sequence ID" value="RCW45927.1"/>
    <property type="molecule type" value="Genomic_DNA"/>
</dbReference>
<feature type="domain" description="Glycoside hydrolase family 65 C-terminal" evidence="8">
    <location>
        <begin position="726"/>
        <end position="772"/>
    </location>
</feature>
<dbReference type="InterPro" id="IPR037018">
    <property type="entry name" value="GH65_N"/>
</dbReference>
<dbReference type="GO" id="GO:0030246">
    <property type="term" value="F:carbohydrate binding"/>
    <property type="evidence" value="ECO:0007669"/>
    <property type="project" value="InterPro"/>
</dbReference>
<dbReference type="PANTHER" id="PTHR11051:SF8">
    <property type="entry name" value="PROTEIN-GLUCOSYLGALACTOSYLHYDROXYLYSINE GLUCOSIDASE"/>
    <property type="match status" value="1"/>
</dbReference>
<dbReference type="InterPro" id="IPR017045">
    <property type="entry name" value="Malt_Pase/Glycosyl_Hdrlase"/>
</dbReference>
<keyword evidence="3" id="KW-0808">Transferase</keyword>
<evidence type="ECO:0000259" key="9">
    <source>
        <dbReference type="Pfam" id="PF03636"/>
    </source>
</evidence>
<dbReference type="OrthoDB" id="9816160at2"/>
<dbReference type="InterPro" id="IPR005196">
    <property type="entry name" value="Glyco_hydro_65_N"/>
</dbReference>
<gene>
    <name evidence="10" type="ORF">DFQ14_102228</name>
</gene>
<keyword evidence="2" id="KW-0328">Glycosyltransferase</keyword>
<feature type="binding site" evidence="6">
    <location>
        <begin position="356"/>
        <end position="357"/>
    </location>
    <ligand>
        <name>substrate</name>
    </ligand>
</feature>
<dbReference type="FunFam" id="1.50.10.10:FF:000053">
    <property type="entry name" value="Putative glycosyl hydrolase"/>
    <property type="match status" value="1"/>
</dbReference>
<feature type="binding site" evidence="6">
    <location>
        <begin position="616"/>
        <end position="617"/>
    </location>
    <ligand>
        <name>substrate</name>
    </ligand>
</feature>